<gene>
    <name evidence="3" type="ORF">SAMN05660236_0470</name>
</gene>
<sequence>MMRVINILLVEDDNLDVIDVKRTLDKMAIVYNMKVAKNGEEAIRLLHDKRDSFTVKPDFIILDLNMPKMNGLELLQILRSSEDWKDIKIFILTTSEENEDKQAAKQYGISGYIVKPLKFNNRGSLDAFNLMIDLMNMQN</sequence>
<dbReference type="InterPro" id="IPR052893">
    <property type="entry name" value="TCS_response_regulator"/>
</dbReference>
<dbReference type="GO" id="GO:0000160">
    <property type="term" value="P:phosphorelay signal transduction system"/>
    <property type="evidence" value="ECO:0007669"/>
    <property type="project" value="InterPro"/>
</dbReference>
<dbReference type="RefSeq" id="WP_221408859.1">
    <property type="nucleotide sequence ID" value="NZ_FUZU01000001.1"/>
</dbReference>
<dbReference type="Proteomes" id="UP000190961">
    <property type="component" value="Unassembled WGS sequence"/>
</dbReference>
<name>A0A1T5IWE8_9BACT</name>
<evidence type="ECO:0000313" key="4">
    <source>
        <dbReference type="Proteomes" id="UP000190961"/>
    </source>
</evidence>
<evidence type="ECO:0000259" key="2">
    <source>
        <dbReference type="PROSITE" id="PS50110"/>
    </source>
</evidence>
<dbReference type="InterPro" id="IPR011006">
    <property type="entry name" value="CheY-like_superfamily"/>
</dbReference>
<dbReference type="InterPro" id="IPR001789">
    <property type="entry name" value="Sig_transdc_resp-reg_receiver"/>
</dbReference>
<evidence type="ECO:0000256" key="1">
    <source>
        <dbReference type="PROSITE-ProRule" id="PRU00169"/>
    </source>
</evidence>
<dbReference type="SMART" id="SM00448">
    <property type="entry name" value="REC"/>
    <property type="match status" value="1"/>
</dbReference>
<feature type="modified residue" description="4-aspartylphosphate" evidence="1">
    <location>
        <position position="63"/>
    </location>
</feature>
<dbReference type="PANTHER" id="PTHR44520">
    <property type="entry name" value="RESPONSE REGULATOR RCP1-RELATED"/>
    <property type="match status" value="1"/>
</dbReference>
<dbReference type="PANTHER" id="PTHR44520:SF2">
    <property type="entry name" value="RESPONSE REGULATOR RCP1"/>
    <property type="match status" value="1"/>
</dbReference>
<evidence type="ECO:0000313" key="3">
    <source>
        <dbReference type="EMBL" id="SKC43441.1"/>
    </source>
</evidence>
<dbReference type="PROSITE" id="PS50110">
    <property type="entry name" value="RESPONSE_REGULATORY"/>
    <property type="match status" value="1"/>
</dbReference>
<dbReference type="SUPFAM" id="SSF52172">
    <property type="entry name" value="CheY-like"/>
    <property type="match status" value="1"/>
</dbReference>
<proteinExistence type="predicted"/>
<dbReference type="AlphaFoldDB" id="A0A1T5IWE8"/>
<dbReference type="Gene3D" id="3.40.50.2300">
    <property type="match status" value="1"/>
</dbReference>
<accession>A0A1T5IWE8</accession>
<keyword evidence="1" id="KW-0597">Phosphoprotein</keyword>
<organism evidence="3 4">
    <name type="scientific">Ohtaekwangia koreensis</name>
    <dbReference type="NCBI Taxonomy" id="688867"/>
    <lineage>
        <taxon>Bacteria</taxon>
        <taxon>Pseudomonadati</taxon>
        <taxon>Bacteroidota</taxon>
        <taxon>Cytophagia</taxon>
        <taxon>Cytophagales</taxon>
        <taxon>Fulvivirgaceae</taxon>
        <taxon>Ohtaekwangia</taxon>
    </lineage>
</organism>
<keyword evidence="4" id="KW-1185">Reference proteome</keyword>
<protein>
    <submittedName>
        <fullName evidence="3">Response regulator receiver domain-containing protein</fullName>
    </submittedName>
</protein>
<dbReference type="STRING" id="688867.SAMN05660236_0470"/>
<reference evidence="3 4" key="1">
    <citation type="submission" date="2017-02" db="EMBL/GenBank/DDBJ databases">
        <authorList>
            <person name="Peterson S.W."/>
        </authorList>
    </citation>
    <scope>NUCLEOTIDE SEQUENCE [LARGE SCALE GENOMIC DNA]</scope>
    <source>
        <strain evidence="3 4">DSM 25262</strain>
    </source>
</reference>
<dbReference type="CDD" id="cd17557">
    <property type="entry name" value="REC_Rcp-like"/>
    <property type="match status" value="1"/>
</dbReference>
<dbReference type="Pfam" id="PF00072">
    <property type="entry name" value="Response_reg"/>
    <property type="match status" value="1"/>
</dbReference>
<feature type="domain" description="Response regulatory" evidence="2">
    <location>
        <begin position="6"/>
        <end position="130"/>
    </location>
</feature>
<dbReference type="EMBL" id="FUZU01000001">
    <property type="protein sequence ID" value="SKC43441.1"/>
    <property type="molecule type" value="Genomic_DNA"/>
</dbReference>